<evidence type="ECO:0000313" key="4">
    <source>
        <dbReference type="Proteomes" id="UP001278738"/>
    </source>
</evidence>
<protein>
    <submittedName>
        <fullName evidence="2">Uncharacterized protein</fullName>
    </submittedName>
</protein>
<organism evidence="2 3">
    <name type="scientific">Flavobacterium flavipigmentatum</name>
    <dbReference type="NCBI Taxonomy" id="2893884"/>
    <lineage>
        <taxon>Bacteria</taxon>
        <taxon>Pseudomonadati</taxon>
        <taxon>Bacteroidota</taxon>
        <taxon>Flavobacteriia</taxon>
        <taxon>Flavobacteriales</taxon>
        <taxon>Flavobacteriaceae</taxon>
        <taxon>Flavobacterium</taxon>
    </lineage>
</organism>
<keyword evidence="4" id="KW-1185">Reference proteome</keyword>
<dbReference type="EMBL" id="JAWXVH010000001">
    <property type="protein sequence ID" value="MDX6184854.1"/>
    <property type="molecule type" value="Genomic_DNA"/>
</dbReference>
<reference evidence="2 4" key="1">
    <citation type="submission" date="2023-11" db="EMBL/GenBank/DDBJ databases">
        <title>Unpublished Manusciprt.</title>
        <authorList>
            <person name="Saticioglu I.B."/>
            <person name="Ay H."/>
            <person name="Ajmi N."/>
            <person name="Altun S."/>
            <person name="Duman M."/>
        </authorList>
    </citation>
    <scope>NUCLEOTIDE SEQUENCE</scope>
    <source>
        <strain evidence="1 4">Fl-33</strain>
        <strain evidence="2">Fl-77</strain>
    </source>
</reference>
<evidence type="ECO:0000313" key="3">
    <source>
        <dbReference type="Proteomes" id="UP001270053"/>
    </source>
</evidence>
<evidence type="ECO:0000313" key="2">
    <source>
        <dbReference type="EMBL" id="MDX6184854.1"/>
    </source>
</evidence>
<dbReference type="AlphaFoldDB" id="A0AAJ2SEH7"/>
<dbReference type="RefSeq" id="WP_229975864.1">
    <property type="nucleotide sequence ID" value="NZ_CP087133.1"/>
</dbReference>
<proteinExistence type="predicted"/>
<dbReference type="Proteomes" id="UP001270053">
    <property type="component" value="Unassembled WGS sequence"/>
</dbReference>
<accession>A0AAJ2SEH7</accession>
<dbReference type="Proteomes" id="UP001278738">
    <property type="component" value="Unassembled WGS sequence"/>
</dbReference>
<sequence>MERLHKKGWWPDNNIKKIKLSMIEIKDFKYNPKLRKMLVNYCVRTYEEDAILDDWHLIQEYNLLKENNELHFLFEEEYLINYLKDGNDSNG</sequence>
<gene>
    <name evidence="1" type="ORF">SGQ18_03755</name>
    <name evidence="2" type="ORF">SGQ44_03760</name>
</gene>
<evidence type="ECO:0000313" key="1">
    <source>
        <dbReference type="EMBL" id="MDX6181253.1"/>
    </source>
</evidence>
<dbReference type="EMBL" id="JAWXVG010000001">
    <property type="protein sequence ID" value="MDX6181253.1"/>
    <property type="molecule type" value="Genomic_DNA"/>
</dbReference>
<comment type="caution">
    <text evidence="2">The sequence shown here is derived from an EMBL/GenBank/DDBJ whole genome shotgun (WGS) entry which is preliminary data.</text>
</comment>
<name>A0AAJ2SEH7_9FLAO</name>